<dbReference type="SUPFAM" id="SSF81383">
    <property type="entry name" value="F-box domain"/>
    <property type="match status" value="1"/>
</dbReference>
<dbReference type="Pfam" id="PF00646">
    <property type="entry name" value="F-box"/>
    <property type="match status" value="1"/>
</dbReference>
<sequence>MVSVIEEDGVSQILLPEDLVERILSYLPMDSLSRFRTVSTQWNSLIFSTPFLKLWTACTEAHKNTPWTLI</sequence>
<dbReference type="PROSITE" id="PS50181">
    <property type="entry name" value="FBOX"/>
    <property type="match status" value="1"/>
</dbReference>
<dbReference type="SMART" id="SM00256">
    <property type="entry name" value="FBOX"/>
    <property type="match status" value="1"/>
</dbReference>
<comment type="caution">
    <text evidence="2">The sequence shown here is derived from an EMBL/GenBank/DDBJ whole genome shotgun (WGS) entry which is preliminary data.</text>
</comment>
<feature type="domain" description="F-box" evidence="1">
    <location>
        <begin position="9"/>
        <end position="58"/>
    </location>
</feature>
<dbReference type="AlphaFoldDB" id="A0AA38G6B1"/>
<protein>
    <recommendedName>
        <fullName evidence="1">F-box domain-containing protein</fullName>
    </recommendedName>
</protein>
<proteinExistence type="predicted"/>
<dbReference type="InterPro" id="IPR001810">
    <property type="entry name" value="F-box_dom"/>
</dbReference>
<dbReference type="Proteomes" id="UP000824469">
    <property type="component" value="Unassembled WGS sequence"/>
</dbReference>
<reference evidence="2 3" key="1">
    <citation type="journal article" date="2021" name="Nat. Plants">
        <title>The Taxus genome provides insights into paclitaxel biosynthesis.</title>
        <authorList>
            <person name="Xiong X."/>
            <person name="Gou J."/>
            <person name="Liao Q."/>
            <person name="Li Y."/>
            <person name="Zhou Q."/>
            <person name="Bi G."/>
            <person name="Li C."/>
            <person name="Du R."/>
            <person name="Wang X."/>
            <person name="Sun T."/>
            <person name="Guo L."/>
            <person name="Liang H."/>
            <person name="Lu P."/>
            <person name="Wu Y."/>
            <person name="Zhang Z."/>
            <person name="Ro D.K."/>
            <person name="Shang Y."/>
            <person name="Huang S."/>
            <person name="Yan J."/>
        </authorList>
    </citation>
    <scope>NUCLEOTIDE SEQUENCE [LARGE SCALE GENOMIC DNA]</scope>
    <source>
        <strain evidence="2">Ta-2019</strain>
    </source>
</reference>
<dbReference type="InterPro" id="IPR036047">
    <property type="entry name" value="F-box-like_dom_sf"/>
</dbReference>
<keyword evidence="3" id="KW-1185">Reference proteome</keyword>
<evidence type="ECO:0000313" key="2">
    <source>
        <dbReference type="EMBL" id="KAH9315970.1"/>
    </source>
</evidence>
<evidence type="ECO:0000259" key="1">
    <source>
        <dbReference type="PROSITE" id="PS50181"/>
    </source>
</evidence>
<dbReference type="InterPro" id="IPR050796">
    <property type="entry name" value="SCF_F-box_component"/>
</dbReference>
<accession>A0AA38G6B1</accession>
<dbReference type="Gene3D" id="1.20.1280.50">
    <property type="match status" value="1"/>
</dbReference>
<dbReference type="PANTHER" id="PTHR31672">
    <property type="entry name" value="BNACNNG10540D PROTEIN"/>
    <property type="match status" value="1"/>
</dbReference>
<gene>
    <name evidence="2" type="ORF">KI387_024597</name>
</gene>
<name>A0AA38G6B1_TAXCH</name>
<feature type="non-terminal residue" evidence="2">
    <location>
        <position position="70"/>
    </location>
</feature>
<evidence type="ECO:0000313" key="3">
    <source>
        <dbReference type="Proteomes" id="UP000824469"/>
    </source>
</evidence>
<organism evidence="2 3">
    <name type="scientific">Taxus chinensis</name>
    <name type="common">Chinese yew</name>
    <name type="synonym">Taxus wallichiana var. chinensis</name>
    <dbReference type="NCBI Taxonomy" id="29808"/>
    <lineage>
        <taxon>Eukaryota</taxon>
        <taxon>Viridiplantae</taxon>
        <taxon>Streptophyta</taxon>
        <taxon>Embryophyta</taxon>
        <taxon>Tracheophyta</taxon>
        <taxon>Spermatophyta</taxon>
        <taxon>Pinopsida</taxon>
        <taxon>Pinidae</taxon>
        <taxon>Conifers II</taxon>
        <taxon>Cupressales</taxon>
        <taxon>Taxaceae</taxon>
        <taxon>Taxus</taxon>
    </lineage>
</organism>
<dbReference type="EMBL" id="JAHRHJ020000005">
    <property type="protein sequence ID" value="KAH9315970.1"/>
    <property type="molecule type" value="Genomic_DNA"/>
</dbReference>
<dbReference type="PANTHER" id="PTHR31672:SF2">
    <property type="entry name" value="F-BOX DOMAIN-CONTAINING PROTEIN"/>
    <property type="match status" value="1"/>
</dbReference>